<dbReference type="Proteomes" id="UP000230161">
    <property type="component" value="Unassembled WGS sequence"/>
</dbReference>
<keyword evidence="2 4" id="KW-0238">DNA-binding</keyword>
<dbReference type="InterPro" id="IPR009057">
    <property type="entry name" value="Homeodomain-like_sf"/>
</dbReference>
<reference evidence="6 7" key="1">
    <citation type="submission" date="2017-11" db="EMBL/GenBank/DDBJ databases">
        <title>Genomic Encyclopedia of Archaeal and Bacterial Type Strains, Phase II (KMG-II): From Individual Species to Whole Genera.</title>
        <authorList>
            <person name="Goeker M."/>
        </authorList>
    </citation>
    <scope>NUCLEOTIDE SEQUENCE [LARGE SCALE GENOMIC DNA]</scope>
    <source>
        <strain evidence="6 7">DSM 25625</strain>
    </source>
</reference>
<dbReference type="OrthoDB" id="4214267at2"/>
<protein>
    <submittedName>
        <fullName evidence="6">AcrR family transcriptional regulator</fullName>
    </submittedName>
</protein>
<dbReference type="RefSeq" id="WP_100345119.1">
    <property type="nucleotide sequence ID" value="NZ_PGFB01000004.1"/>
</dbReference>
<dbReference type="AlphaFoldDB" id="A0A2M9BTS6"/>
<keyword evidence="1" id="KW-0805">Transcription regulation</keyword>
<dbReference type="SUPFAM" id="SSF48498">
    <property type="entry name" value="Tetracyclin repressor-like, C-terminal domain"/>
    <property type="match status" value="1"/>
</dbReference>
<dbReference type="Gene3D" id="1.10.357.10">
    <property type="entry name" value="Tetracycline Repressor, domain 2"/>
    <property type="match status" value="1"/>
</dbReference>
<keyword evidence="3" id="KW-0804">Transcription</keyword>
<evidence type="ECO:0000256" key="2">
    <source>
        <dbReference type="ARBA" id="ARBA00023125"/>
    </source>
</evidence>
<evidence type="ECO:0000256" key="1">
    <source>
        <dbReference type="ARBA" id="ARBA00023015"/>
    </source>
</evidence>
<evidence type="ECO:0000256" key="3">
    <source>
        <dbReference type="ARBA" id="ARBA00023163"/>
    </source>
</evidence>
<dbReference type="InterPro" id="IPR001647">
    <property type="entry name" value="HTH_TetR"/>
</dbReference>
<dbReference type="InterPro" id="IPR050109">
    <property type="entry name" value="HTH-type_TetR-like_transc_reg"/>
</dbReference>
<dbReference type="PRINTS" id="PR00455">
    <property type="entry name" value="HTHTETR"/>
</dbReference>
<evidence type="ECO:0000313" key="6">
    <source>
        <dbReference type="EMBL" id="PJJ61359.1"/>
    </source>
</evidence>
<sequence>MVEFPNSSIRPMSAAALKIRATAAVLFYDEGIHTVGVDRIIADAGVTKATFYKHFPSKDSLVVAYVYDRDAAIREHLGELARTLATPELVVRALAATISDYIQAANFRGCPFINAAAQVRDETHPARLAVTEHREWYSAFVEGLFRDLGHPRPGDAADDFFVVRDGAMSGVHVGDTVASNAALRRGVDRLIRESHATQAA</sequence>
<dbReference type="PANTHER" id="PTHR30055:SF234">
    <property type="entry name" value="HTH-TYPE TRANSCRIPTIONAL REGULATOR BETI"/>
    <property type="match status" value="1"/>
</dbReference>
<feature type="DNA-binding region" description="H-T-H motif" evidence="4">
    <location>
        <begin position="36"/>
        <end position="55"/>
    </location>
</feature>
<dbReference type="Pfam" id="PF00440">
    <property type="entry name" value="TetR_N"/>
    <property type="match status" value="1"/>
</dbReference>
<gene>
    <name evidence="6" type="ORF">CLV54_2303</name>
</gene>
<dbReference type="EMBL" id="PGFB01000004">
    <property type="protein sequence ID" value="PJJ61359.1"/>
    <property type="molecule type" value="Genomic_DNA"/>
</dbReference>
<dbReference type="PROSITE" id="PS50977">
    <property type="entry name" value="HTH_TETR_2"/>
    <property type="match status" value="1"/>
</dbReference>
<evidence type="ECO:0000256" key="4">
    <source>
        <dbReference type="PROSITE-ProRule" id="PRU00335"/>
    </source>
</evidence>
<comment type="caution">
    <text evidence="6">The sequence shown here is derived from an EMBL/GenBank/DDBJ whole genome shotgun (WGS) entry which is preliminary data.</text>
</comment>
<keyword evidence="7" id="KW-1185">Reference proteome</keyword>
<evidence type="ECO:0000259" key="5">
    <source>
        <dbReference type="PROSITE" id="PS50977"/>
    </source>
</evidence>
<dbReference type="GO" id="GO:0000976">
    <property type="term" value="F:transcription cis-regulatory region binding"/>
    <property type="evidence" value="ECO:0007669"/>
    <property type="project" value="TreeGrafter"/>
</dbReference>
<dbReference type="InterPro" id="IPR036271">
    <property type="entry name" value="Tet_transcr_reg_TetR-rel_C_sf"/>
</dbReference>
<dbReference type="SUPFAM" id="SSF46689">
    <property type="entry name" value="Homeodomain-like"/>
    <property type="match status" value="1"/>
</dbReference>
<dbReference type="PANTHER" id="PTHR30055">
    <property type="entry name" value="HTH-TYPE TRANSCRIPTIONAL REGULATOR RUTR"/>
    <property type="match status" value="1"/>
</dbReference>
<proteinExistence type="predicted"/>
<accession>A0A2M9BTS6</accession>
<evidence type="ECO:0000313" key="7">
    <source>
        <dbReference type="Proteomes" id="UP000230161"/>
    </source>
</evidence>
<feature type="domain" description="HTH tetR-type" evidence="5">
    <location>
        <begin position="13"/>
        <end position="73"/>
    </location>
</feature>
<name>A0A2M9BTS6_9MICO</name>
<dbReference type="GO" id="GO:0003700">
    <property type="term" value="F:DNA-binding transcription factor activity"/>
    <property type="evidence" value="ECO:0007669"/>
    <property type="project" value="TreeGrafter"/>
</dbReference>
<organism evidence="6 7">
    <name type="scientific">Compostimonas suwonensis</name>
    <dbReference type="NCBI Taxonomy" id="1048394"/>
    <lineage>
        <taxon>Bacteria</taxon>
        <taxon>Bacillati</taxon>
        <taxon>Actinomycetota</taxon>
        <taxon>Actinomycetes</taxon>
        <taxon>Micrococcales</taxon>
        <taxon>Microbacteriaceae</taxon>
        <taxon>Compostimonas</taxon>
    </lineage>
</organism>